<dbReference type="GeneID" id="63781178"/>
<comment type="caution">
    <text evidence="2">The sequence shown here is derived from an EMBL/GenBank/DDBJ whole genome shotgun (WGS) entry which is preliminary data.</text>
</comment>
<feature type="region of interest" description="Disordered" evidence="1">
    <location>
        <begin position="50"/>
        <end position="112"/>
    </location>
</feature>
<feature type="compositionally biased region" description="Polar residues" evidence="1">
    <location>
        <begin position="222"/>
        <end position="233"/>
    </location>
</feature>
<sequence>MNWTEGNLARHSHGRAKNGVLMRQKQHFAKARNNLLSGIKRSPIMTSSFNIELSRRPEKSRKSAGSQCNSHSWWIHSPEREQRQAASTKAQPRLEDQQHHRSRGELPTQNEILGKKRKTPAVDTPSRIDIDVKRRKLLSKPDWAGLTMPQPVDMLFSKPPQEANNRRWGKVDQSRLRKTRGNRHFTADIRAEVFSPVQHSSKSRARQPKQSPIKIQIERQETYGSSTSSNTQMTRRRFSLVPPMNRSPSRHDIRRRGEPIQKKAAQAKVPHQRSRRYGSISGSCSSSEYDPQFSGADVPAHVVYSSSEIHEPSPRRLEDYMVLRWSPSRSGSTNSLQAQVGRGPPQPSASPIVENNKWLALLSSSDNGISPLMRGSSLCRSDLPQPISPGLSTIEYHFDMAPMDEDLYSSKTSDAAQFSTRSSKQCAEVQSMPSTKKGPDHSMIAMHGSVSPELIYQDGLSSSRKADPSPGMFANDDSDSLRSSPELLEEPFSDQHQTVLKGYGTVPTQIKADAAKHSQALVESTKHCIQAHSLVSKMDCHNMDWNVLIGITKSLEPPIVVKSATRTAKDVNEAWMKFIFDMDNDEMEEIKSQAVHQAAQELRPSMIPVVASLEESSAESVEFSMTTASGGTSTWSPVEHCTMGTVRTSSSQRLDEDDDMTYLAPSASNAATHGSVSSSTVPQRQRSRAKTISAPATEQVEVTVGSVTDTTSSPESTNKMSIAISSDPETIDTGAATVASSDATDDIHSDSRITMPQTFDRKLEELGKKRTGMLLPPAKIKSRGDSGRGRRRKKALAGRTAISSLPSFDGDLIEDIVDD</sequence>
<keyword evidence="3" id="KW-1185">Reference proteome</keyword>
<evidence type="ECO:0000313" key="3">
    <source>
        <dbReference type="Proteomes" id="UP000193689"/>
    </source>
</evidence>
<evidence type="ECO:0000313" key="2">
    <source>
        <dbReference type="EMBL" id="ORY68853.1"/>
    </source>
</evidence>
<accession>A0A1Y2EB94</accession>
<feature type="region of interest" description="Disordered" evidence="1">
    <location>
        <begin position="196"/>
        <end position="233"/>
    </location>
</feature>
<feature type="region of interest" description="Disordered" evidence="1">
    <location>
        <begin position="260"/>
        <end position="283"/>
    </location>
</feature>
<dbReference type="InParanoid" id="A0A1Y2EB94"/>
<dbReference type="AlphaFoldDB" id="A0A1Y2EB94"/>
<protein>
    <submittedName>
        <fullName evidence="2">Uncharacterized protein</fullName>
    </submittedName>
</protein>
<dbReference type="Proteomes" id="UP000193689">
    <property type="component" value="Unassembled WGS sequence"/>
</dbReference>
<feature type="region of interest" description="Disordered" evidence="1">
    <location>
        <begin position="1"/>
        <end position="20"/>
    </location>
</feature>
<evidence type="ECO:0000256" key="1">
    <source>
        <dbReference type="SAM" id="MobiDB-lite"/>
    </source>
</evidence>
<feature type="region of interest" description="Disordered" evidence="1">
    <location>
        <begin position="666"/>
        <end position="696"/>
    </location>
</feature>
<gene>
    <name evidence="2" type="ORF">BCR38DRAFT_508061</name>
</gene>
<name>A0A1Y2EB94_9PEZI</name>
<feature type="region of interest" description="Disordered" evidence="1">
    <location>
        <begin position="420"/>
        <end position="441"/>
    </location>
</feature>
<feature type="region of interest" description="Disordered" evidence="1">
    <location>
        <begin position="460"/>
        <end position="484"/>
    </location>
</feature>
<reference evidence="2 3" key="1">
    <citation type="submission" date="2016-07" db="EMBL/GenBank/DDBJ databases">
        <title>Pervasive Adenine N6-methylation of Active Genes in Fungi.</title>
        <authorList>
            <consortium name="DOE Joint Genome Institute"/>
            <person name="Mondo S.J."/>
            <person name="Dannebaum R.O."/>
            <person name="Kuo R.C."/>
            <person name="Labutti K."/>
            <person name="Haridas S."/>
            <person name="Kuo A."/>
            <person name="Salamov A."/>
            <person name="Ahrendt S.R."/>
            <person name="Lipzen A."/>
            <person name="Sullivan W."/>
            <person name="Andreopoulos W.B."/>
            <person name="Clum A."/>
            <person name="Lindquist E."/>
            <person name="Daum C."/>
            <person name="Ramamoorthy G.K."/>
            <person name="Gryganskyi A."/>
            <person name="Culley D."/>
            <person name="Magnuson J.K."/>
            <person name="James T.Y."/>
            <person name="O'Malley M.A."/>
            <person name="Stajich J.E."/>
            <person name="Spatafora J.W."/>
            <person name="Visel A."/>
            <person name="Grigoriev I.V."/>
        </authorList>
    </citation>
    <scope>NUCLEOTIDE SEQUENCE [LARGE SCALE GENOMIC DNA]</scope>
    <source>
        <strain evidence="2 3">CBS 129021</strain>
    </source>
</reference>
<dbReference type="OrthoDB" id="5426563at2759"/>
<dbReference type="EMBL" id="MCFJ01000003">
    <property type="protein sequence ID" value="ORY68853.1"/>
    <property type="molecule type" value="Genomic_DNA"/>
</dbReference>
<feature type="compositionally biased region" description="Polar residues" evidence="1">
    <location>
        <begin position="666"/>
        <end position="684"/>
    </location>
</feature>
<feature type="compositionally biased region" description="Polar residues" evidence="1">
    <location>
        <begin position="63"/>
        <end position="72"/>
    </location>
</feature>
<feature type="region of interest" description="Disordered" evidence="1">
    <location>
        <begin position="767"/>
        <end position="798"/>
    </location>
</feature>
<proteinExistence type="predicted"/>
<organism evidence="2 3">
    <name type="scientific">Pseudomassariella vexata</name>
    <dbReference type="NCBI Taxonomy" id="1141098"/>
    <lineage>
        <taxon>Eukaryota</taxon>
        <taxon>Fungi</taxon>
        <taxon>Dikarya</taxon>
        <taxon>Ascomycota</taxon>
        <taxon>Pezizomycotina</taxon>
        <taxon>Sordariomycetes</taxon>
        <taxon>Xylariomycetidae</taxon>
        <taxon>Amphisphaeriales</taxon>
        <taxon>Pseudomassariaceae</taxon>
        <taxon>Pseudomassariella</taxon>
    </lineage>
</organism>
<dbReference type="RefSeq" id="XP_040719140.1">
    <property type="nucleotide sequence ID" value="XM_040864966.1"/>
</dbReference>